<keyword evidence="4" id="KW-1185">Reference proteome</keyword>
<feature type="compositionally biased region" description="Basic and acidic residues" evidence="1">
    <location>
        <begin position="1294"/>
        <end position="1309"/>
    </location>
</feature>
<feature type="region of interest" description="Disordered" evidence="1">
    <location>
        <begin position="1010"/>
        <end position="1390"/>
    </location>
</feature>
<feature type="region of interest" description="Disordered" evidence="1">
    <location>
        <begin position="1948"/>
        <end position="1971"/>
    </location>
</feature>
<evidence type="ECO:0000256" key="2">
    <source>
        <dbReference type="SAM" id="Phobius"/>
    </source>
</evidence>
<feature type="region of interest" description="Disordered" evidence="1">
    <location>
        <begin position="1"/>
        <end position="20"/>
    </location>
</feature>
<evidence type="ECO:0000256" key="1">
    <source>
        <dbReference type="SAM" id="MobiDB-lite"/>
    </source>
</evidence>
<feature type="compositionally biased region" description="Basic and acidic residues" evidence="1">
    <location>
        <begin position="840"/>
        <end position="861"/>
    </location>
</feature>
<feature type="compositionally biased region" description="Basic and acidic residues" evidence="1">
    <location>
        <begin position="2308"/>
        <end position="2370"/>
    </location>
</feature>
<reference evidence="3 4" key="1">
    <citation type="journal article" date="2017" name="Int. J. Parasitol.">
        <title>The genome of the protozoan parasite Cystoisospora suis and a reverse vaccinology approach to identify vaccine candidates.</title>
        <authorList>
            <person name="Palmieri N."/>
            <person name="Shrestha A."/>
            <person name="Ruttkowski B."/>
            <person name="Beck T."/>
            <person name="Vogl C."/>
            <person name="Tomley F."/>
            <person name="Blake D.P."/>
            <person name="Joachim A."/>
        </authorList>
    </citation>
    <scope>NUCLEOTIDE SEQUENCE [LARGE SCALE GENOMIC DNA]</scope>
    <source>
        <strain evidence="3 4">Wien I</strain>
    </source>
</reference>
<feature type="compositionally biased region" description="Pro residues" evidence="1">
    <location>
        <begin position="2205"/>
        <end position="2215"/>
    </location>
</feature>
<feature type="transmembrane region" description="Helical" evidence="2">
    <location>
        <begin position="101"/>
        <end position="119"/>
    </location>
</feature>
<feature type="compositionally biased region" description="Basic and acidic residues" evidence="1">
    <location>
        <begin position="1194"/>
        <end position="1206"/>
    </location>
</feature>
<feature type="compositionally biased region" description="Basic and acidic residues" evidence="1">
    <location>
        <begin position="676"/>
        <end position="700"/>
    </location>
</feature>
<feature type="compositionally biased region" description="Basic and acidic residues" evidence="1">
    <location>
        <begin position="1219"/>
        <end position="1239"/>
    </location>
</feature>
<feature type="compositionally biased region" description="Basic and acidic residues" evidence="1">
    <location>
        <begin position="821"/>
        <end position="831"/>
    </location>
</feature>
<accession>A0A2C6KWN3</accession>
<feature type="region of interest" description="Disordered" evidence="1">
    <location>
        <begin position="783"/>
        <end position="975"/>
    </location>
</feature>
<feature type="compositionally biased region" description="Polar residues" evidence="1">
    <location>
        <begin position="957"/>
        <end position="970"/>
    </location>
</feature>
<protein>
    <recommendedName>
        <fullName evidence="5">Transmembrane protein</fullName>
    </recommendedName>
</protein>
<feature type="compositionally biased region" description="Basic and acidic residues" evidence="1">
    <location>
        <begin position="375"/>
        <end position="392"/>
    </location>
</feature>
<feature type="compositionally biased region" description="Basic and acidic residues" evidence="1">
    <location>
        <begin position="650"/>
        <end position="669"/>
    </location>
</feature>
<feature type="region of interest" description="Disordered" evidence="1">
    <location>
        <begin position="1857"/>
        <end position="1896"/>
    </location>
</feature>
<feature type="region of interest" description="Disordered" evidence="1">
    <location>
        <begin position="495"/>
        <end position="515"/>
    </location>
</feature>
<feature type="compositionally biased region" description="Basic and acidic residues" evidence="1">
    <location>
        <begin position="1145"/>
        <end position="1159"/>
    </location>
</feature>
<comment type="caution">
    <text evidence="3">The sequence shown here is derived from an EMBL/GenBank/DDBJ whole genome shotgun (WGS) entry which is preliminary data.</text>
</comment>
<feature type="compositionally biased region" description="Low complexity" evidence="1">
    <location>
        <begin position="862"/>
        <end position="873"/>
    </location>
</feature>
<feature type="compositionally biased region" description="Basic residues" evidence="1">
    <location>
        <begin position="897"/>
        <end position="923"/>
    </location>
</feature>
<feature type="compositionally biased region" description="Polar residues" evidence="1">
    <location>
        <begin position="1310"/>
        <end position="1334"/>
    </location>
</feature>
<dbReference type="EMBL" id="MIGC01002170">
    <property type="protein sequence ID" value="PHJ21537.1"/>
    <property type="molecule type" value="Genomic_DNA"/>
</dbReference>
<feature type="compositionally biased region" description="Polar residues" evidence="1">
    <location>
        <begin position="1274"/>
        <end position="1289"/>
    </location>
</feature>
<feature type="region of interest" description="Disordered" evidence="1">
    <location>
        <begin position="2194"/>
        <end position="2389"/>
    </location>
</feature>
<dbReference type="RefSeq" id="XP_067923219.1">
    <property type="nucleotide sequence ID" value="XM_068064806.1"/>
</dbReference>
<feature type="compositionally biased region" description="Basic residues" evidence="1">
    <location>
        <begin position="2377"/>
        <end position="2389"/>
    </location>
</feature>
<feature type="compositionally biased region" description="Acidic residues" evidence="1">
    <location>
        <begin position="940"/>
        <end position="955"/>
    </location>
</feature>
<name>A0A2C6KWN3_9APIC</name>
<feature type="compositionally biased region" description="Polar residues" evidence="1">
    <location>
        <begin position="434"/>
        <end position="451"/>
    </location>
</feature>
<keyword evidence="2" id="KW-0812">Transmembrane</keyword>
<feature type="region of interest" description="Disordered" evidence="1">
    <location>
        <begin position="642"/>
        <end position="719"/>
    </location>
</feature>
<feature type="compositionally biased region" description="Basic and acidic residues" evidence="1">
    <location>
        <begin position="1061"/>
        <end position="1072"/>
    </location>
</feature>
<feature type="compositionally biased region" description="Basic and acidic residues" evidence="1">
    <location>
        <begin position="1097"/>
        <end position="1110"/>
    </location>
</feature>
<keyword evidence="2" id="KW-1133">Transmembrane helix</keyword>
<evidence type="ECO:0000313" key="4">
    <source>
        <dbReference type="Proteomes" id="UP000221165"/>
    </source>
</evidence>
<feature type="compositionally biased region" description="Pro residues" evidence="1">
    <location>
        <begin position="2225"/>
        <end position="2244"/>
    </location>
</feature>
<feature type="region of interest" description="Disordered" evidence="1">
    <location>
        <begin position="433"/>
        <end position="453"/>
    </location>
</feature>
<feature type="compositionally biased region" description="Basic residues" evidence="1">
    <location>
        <begin position="1857"/>
        <end position="1869"/>
    </location>
</feature>
<feature type="compositionally biased region" description="Basic and acidic residues" evidence="1">
    <location>
        <begin position="1038"/>
        <end position="1047"/>
    </location>
</feature>
<feature type="compositionally biased region" description="Polar residues" evidence="1">
    <location>
        <begin position="1111"/>
        <end position="1120"/>
    </location>
</feature>
<feature type="compositionally biased region" description="Basic and acidic residues" evidence="1">
    <location>
        <begin position="1248"/>
        <end position="1258"/>
    </location>
</feature>
<feature type="compositionally biased region" description="Polar residues" evidence="1">
    <location>
        <begin position="1183"/>
        <end position="1193"/>
    </location>
</feature>
<dbReference type="OrthoDB" id="331310at2759"/>
<dbReference type="Proteomes" id="UP000221165">
    <property type="component" value="Unassembled WGS sequence"/>
</dbReference>
<feature type="compositionally biased region" description="Low complexity" evidence="1">
    <location>
        <begin position="1342"/>
        <end position="1372"/>
    </location>
</feature>
<evidence type="ECO:0008006" key="5">
    <source>
        <dbReference type="Google" id="ProtNLM"/>
    </source>
</evidence>
<dbReference type="GeneID" id="94428017"/>
<keyword evidence="2" id="KW-0472">Membrane</keyword>
<feature type="compositionally biased region" description="Polar residues" evidence="1">
    <location>
        <begin position="1023"/>
        <end position="1036"/>
    </location>
</feature>
<feature type="region of interest" description="Disordered" evidence="1">
    <location>
        <begin position="373"/>
        <end position="405"/>
    </location>
</feature>
<dbReference type="VEuPathDB" id="ToxoDB:CSUI_004618"/>
<evidence type="ECO:0000313" key="3">
    <source>
        <dbReference type="EMBL" id="PHJ21537.1"/>
    </source>
</evidence>
<proteinExistence type="predicted"/>
<feature type="compositionally biased region" description="Basic and acidic residues" evidence="1">
    <location>
        <begin position="874"/>
        <end position="892"/>
    </location>
</feature>
<feature type="transmembrane region" description="Helical" evidence="2">
    <location>
        <begin position="2039"/>
        <end position="2063"/>
    </location>
</feature>
<gene>
    <name evidence="3" type="ORF">CSUI_004618</name>
</gene>
<organism evidence="3 4">
    <name type="scientific">Cystoisospora suis</name>
    <dbReference type="NCBI Taxonomy" id="483139"/>
    <lineage>
        <taxon>Eukaryota</taxon>
        <taxon>Sar</taxon>
        <taxon>Alveolata</taxon>
        <taxon>Apicomplexa</taxon>
        <taxon>Conoidasida</taxon>
        <taxon>Coccidia</taxon>
        <taxon>Eucoccidiorida</taxon>
        <taxon>Eimeriorina</taxon>
        <taxon>Sarcocystidae</taxon>
        <taxon>Cystoisospora</taxon>
    </lineage>
</organism>
<feature type="compositionally biased region" description="Polar residues" evidence="1">
    <location>
        <begin position="702"/>
        <end position="714"/>
    </location>
</feature>
<feature type="compositionally biased region" description="Low complexity" evidence="1">
    <location>
        <begin position="2194"/>
        <end position="2204"/>
    </location>
</feature>
<sequence>MAPRNKAVPYPGQSRTARGDHPLPWIPWPPRLQGCAEDSSPSRQHRCQHPLATRIPVFLTNRLSKGPLSLVTHISPFFSRFEVRCPESLFCFSSFVPSRSYLSLLAFLLVVFCLIFTAGSDSPVIPVGEEYGLTTKVHSQSYPAPVGEGTFIPADENTRPDDTSSAVSSVPSPEIDLTAVSSSSSSSPYILHAPLYQASPPHSVTDLAKAAAGSALLAELNNGREHAVKSAALAASEVAWDSCSAACGGGWQSWDEAAALAAVKAAVSTLDQSGDKEALLQLGQKTVVGFKEQSASWRRCHDFPCLLDNDSYKREMVSVTTRDAPALARHAADAMLDGDCGIYVQLQLATSCREKLLLLELTSENWKHQLGLDLKPNEAAKQKQQESDKPDSADETTSGKKGKRSPTFLQLLSGYEVNSEESENSVFAPYSQLEKGQQSNQDSDGGNTEDVSSLPEKLTFDLCLELCRYRKNCAAIIYQEEAVLKASGTSKVTASAEKQSLPESSETQNTSTISPSTTGVAVCQLLRSLSPISCLHPVSRVESSASRTSDSRVSSALKSTLASSGSSPSLSFNTVAVKGASFELCRPVLQSQIQRTTDHANGLRTKLDSARDDTALASRMTLLIQQLDNRVAALTNLQHLLGEGSTGTEDQQRQKRSGDRETTELREGVEGVGDVKNGDQQERGEDLVEAGGMEREREAKVSGSSGEENVSKQKLSLPGDKEEALLQSFPSDIKLWRSTVGVALSPDCPAFLWAGLYGGGGCARPLLIHREMYRRQESGYVTERVSKKQSEVGPQSAASSRSVDGASDANTLSPDEQSEASQEKEGGDKAWRKSGVTSLERARMRAKEEEAAAKEAKKSGDKSSAAEASGAEAVADKKPGETKTDQQKEKAPVKKANVAKKIKKGKNPKNKNNKNKKKKKKPAKSAAPKASFSEYRSQVEEDDQEGRDFSPEDFDVGTSSLSGISRSDTVADTPFDMEDQDELWTEEDTASFVQLNDKVETALRDEPVIRKKNARMGFAISGDPSSLTEISVSSTEIHPGEKKESSMKETSGPGEDESAEQGEKGEKEESRRMAAQVSTEADPSAEPGKQGILSEGDLEKSSQDRSEDKSTSQTAPSDSGSLDDEQRKLRGALSDKDLVNSQVGGEKKPDEEAISKRGDPASGLSTKEENSLSSSGDLRDQTSAEGNLQTSSSENDKSSSAQRDDQSQTVGDQSAAPGDFREAVGDTSERVRSEGKEGLEVSVASGKESSEGEVKSERQVTGPKQEPPEKRETTPLSTSSEEGTSSARTGNDAKVTRPENKRLENKEKTSSSASGNEGDTSSTRGEQVSTGNEQELSENKETTSSLPTSSEGGTSSSAARSGAPGSDGSASPQDVSSTGDSGGTNHDDKFEGWRRCYSLLMSRIARQLRRAAAVEEADRGGAGLNEQNNTEALDQANQDNKIGEVIEEAENAVGTQNGREKERREVARLKELARKYQKGEGLVFGSFDLAHAECSIYMLDISQPSSLSSPSLSGLFPSACVTYSPDTLLLLAPPISPDVAKLLSSTTSIENVLEASNNVKDAPAEARATLRRLPPYSCPSTCVLTSWSQWSRCEDATEKEHVKSLTDEEEIIEGDSSTYAGAQWQVRVRGLEKAPFFGDTCPEQTELRICEGSATATSLESAVVNSSEHVNLVTQRDELREMAVPQGVGETADDRAEIEKMKAKRLEVVEKRLEQVDAAQTDRVRVQLKAFLEGVKQHVSVDCVLGPFTSWTECKCPEDELRSRLQRKRSSRSRSAFLRSSFLVQREAADAAADEGKKDDETGGEKKILGVRVRTRPVLQNEVIGRGLGCARTTLEEKETCDATAACDAQATSVLRRRREERKKRRRQGRAFSNGSVSHSEETVLDGGNSGRGANQSMEVTRIGGLKESSEKADLPQNEAPAETTTFAPTADLALSAASFNLGNIATPSQAKPASASEDGDEGTAGFFAQPASQLQYRSEREIRAHLRGGEAASGGAIASAAPFSEEISSLETRVAVDGQGKESSMSQKESTEAGGEQMGILAFGLVAASGVLLAFTFVFLLIGCSKKVRRLLAVGDGAPRMPAKEEKDLSAQLLKNSEARWPLKGLFPLTSPDGNEVCDAQGLALIVTSCVSSGAPGSPPRGAPLTTSVGERIFRTRDGNLVGEWGEALPVEVLPMELRPGYIPLPVAALGTPTTTAAPKTKPSSPPPKQPAPPVRQASKVPEPKSPPPVLLPPEKSPTPGKRPPGRVVASPRELAPPTDAPQKHLSRKESAAALGEVPNSARKSSPTGTKSSRDDSPSKSSSSGRGRSERRDSSSRKSGDGGDGSRERKKSERKASKDDRDRKGSKEDRDRKSSKEDRGRKSSKDERSPGSSSRRLSKRKHKSEKKD</sequence>
<feature type="compositionally biased region" description="Polar residues" evidence="1">
    <location>
        <begin position="792"/>
        <end position="815"/>
    </location>
</feature>
<feature type="compositionally biased region" description="Basic and acidic residues" evidence="1">
    <location>
        <begin position="1124"/>
        <end position="1138"/>
    </location>
</feature>